<dbReference type="PROSITE" id="PS52004">
    <property type="entry name" value="KS3_2"/>
    <property type="match status" value="1"/>
</dbReference>
<dbReference type="GO" id="GO:0016746">
    <property type="term" value="F:acyltransferase activity"/>
    <property type="evidence" value="ECO:0007669"/>
    <property type="project" value="UniProtKB-KW"/>
</dbReference>
<protein>
    <submittedName>
        <fullName evidence="5">Beta-ketoacyl-[acyl-carrier-protein] synthase family protein</fullName>
        <ecNumber evidence="5">2.3.1.-</ecNumber>
    </submittedName>
</protein>
<dbReference type="SMART" id="SM00825">
    <property type="entry name" value="PKS_KS"/>
    <property type="match status" value="1"/>
</dbReference>
<dbReference type="EC" id="2.3.1.-" evidence="5"/>
<keyword evidence="5" id="KW-0012">Acyltransferase</keyword>
<keyword evidence="2 3" id="KW-0808">Transferase</keyword>
<sequence length="383" mass="39621">MLTAGRHRDRVFCVTGAAWRTSLGADRDEVWADLLAGRSGHRVVPGATVLRSFVAGLLPDGPADGGPRERHVELATLTAEAALRDAGLRAEDADPVLVLGTSLGPHIDDPDPGSLHDWTAEAAKRLGLTRAPVSLSTACSSGSDAIAVAAELLEAGYADVVVAGGVDLLTEGKRLGHSLLGTLSPTLHRAFDTERSGMLPGDGAAYVVLEREESARRRGARPLGYLRGWGSTNDAAGMTAPKSDGEAAARAVRRSVEVAGLGLADVAVVNAHGTATVLNDEAEATCLSGLFGDLERPPVVFATKGALGHSLGATGVVEAITLLLALRDRTVPPVLGLTRPMPELRLPVARDAPHAVEGDFGISLTLGFGGFNTCLLFERGPDA</sequence>
<evidence type="ECO:0000259" key="4">
    <source>
        <dbReference type="PROSITE" id="PS52004"/>
    </source>
</evidence>
<reference evidence="5 6" key="1">
    <citation type="submission" date="2023-06" db="EMBL/GenBank/DDBJ databases">
        <authorList>
            <person name="Oyuntsetseg B."/>
            <person name="Kim S.B."/>
        </authorList>
    </citation>
    <scope>NUCLEOTIDE SEQUENCE [LARGE SCALE GENOMIC DNA]</scope>
    <source>
        <strain evidence="5 6">2-2</strain>
    </source>
</reference>
<evidence type="ECO:0000256" key="2">
    <source>
        <dbReference type="ARBA" id="ARBA00022679"/>
    </source>
</evidence>
<dbReference type="CDD" id="cd00834">
    <property type="entry name" value="KAS_I_II"/>
    <property type="match status" value="1"/>
</dbReference>
<dbReference type="EMBL" id="CP127173">
    <property type="protein sequence ID" value="WIV54927.1"/>
    <property type="molecule type" value="Genomic_DNA"/>
</dbReference>
<dbReference type="InterPro" id="IPR014030">
    <property type="entry name" value="Ketoacyl_synth_N"/>
</dbReference>
<evidence type="ECO:0000256" key="1">
    <source>
        <dbReference type="ARBA" id="ARBA00008467"/>
    </source>
</evidence>
<dbReference type="Gene3D" id="3.40.47.10">
    <property type="match status" value="1"/>
</dbReference>
<evidence type="ECO:0000313" key="6">
    <source>
        <dbReference type="Proteomes" id="UP001227101"/>
    </source>
</evidence>
<name>A0ABY8XH31_9PSEU</name>
<evidence type="ECO:0000313" key="5">
    <source>
        <dbReference type="EMBL" id="WIV54927.1"/>
    </source>
</evidence>
<dbReference type="InterPro" id="IPR020841">
    <property type="entry name" value="PKS_Beta-ketoAc_synthase_dom"/>
</dbReference>
<comment type="similarity">
    <text evidence="1 3">Belongs to the thiolase-like superfamily. Beta-ketoacyl-ACP synthases family.</text>
</comment>
<dbReference type="SUPFAM" id="SSF53901">
    <property type="entry name" value="Thiolase-like"/>
    <property type="match status" value="1"/>
</dbReference>
<dbReference type="InterPro" id="IPR014031">
    <property type="entry name" value="Ketoacyl_synth_C"/>
</dbReference>
<dbReference type="Pfam" id="PF00109">
    <property type="entry name" value="ketoacyl-synt"/>
    <property type="match status" value="1"/>
</dbReference>
<dbReference type="PANTHER" id="PTHR11712:SF347">
    <property type="entry name" value="BETA KETOACYL-ACYL CARRIER PROTEIN SYNTHASE"/>
    <property type="match status" value="1"/>
</dbReference>
<dbReference type="Pfam" id="PF02801">
    <property type="entry name" value="Ketoacyl-synt_C"/>
    <property type="match status" value="1"/>
</dbReference>
<feature type="domain" description="Ketosynthase family 3 (KS3)" evidence="4">
    <location>
        <begin position="9"/>
        <end position="379"/>
    </location>
</feature>
<organism evidence="5 6">
    <name type="scientific">Amycolatopsis nalaikhensis</name>
    <dbReference type="NCBI Taxonomy" id="715472"/>
    <lineage>
        <taxon>Bacteria</taxon>
        <taxon>Bacillati</taxon>
        <taxon>Actinomycetota</taxon>
        <taxon>Actinomycetes</taxon>
        <taxon>Pseudonocardiales</taxon>
        <taxon>Pseudonocardiaceae</taxon>
        <taxon>Amycolatopsis</taxon>
    </lineage>
</organism>
<gene>
    <name evidence="5" type="ORF">QP939_39810</name>
</gene>
<accession>A0ABY8XH31</accession>
<dbReference type="Proteomes" id="UP001227101">
    <property type="component" value="Chromosome"/>
</dbReference>
<dbReference type="RefSeq" id="WP_285451700.1">
    <property type="nucleotide sequence ID" value="NZ_CP127173.1"/>
</dbReference>
<proteinExistence type="inferred from homology"/>
<dbReference type="InterPro" id="IPR016039">
    <property type="entry name" value="Thiolase-like"/>
</dbReference>
<keyword evidence="6" id="KW-1185">Reference proteome</keyword>
<dbReference type="InterPro" id="IPR000794">
    <property type="entry name" value="Beta-ketoacyl_synthase"/>
</dbReference>
<dbReference type="PANTHER" id="PTHR11712">
    <property type="entry name" value="POLYKETIDE SYNTHASE-RELATED"/>
    <property type="match status" value="1"/>
</dbReference>
<evidence type="ECO:0000256" key="3">
    <source>
        <dbReference type="RuleBase" id="RU003694"/>
    </source>
</evidence>